<accession>A0A645BTH4</accession>
<dbReference type="GO" id="GO:0003700">
    <property type="term" value="F:DNA-binding transcription factor activity"/>
    <property type="evidence" value="ECO:0007669"/>
    <property type="project" value="TreeGrafter"/>
</dbReference>
<sequence length="93" mass="10420">MTDLTKSGFITSIQGRDGGYKFQKSSGEIFLADVINSVEGMDKYTGCALGFCECNDKNPCVMHDTWVPVRSEFMKAFTKKTIKDLNIMTVSKY</sequence>
<protein>
    <recommendedName>
        <fullName evidence="2">HTH-type transcriptional regulator IscR</fullName>
    </recommendedName>
</protein>
<dbReference type="EMBL" id="VSSQ01022298">
    <property type="protein sequence ID" value="MPM68517.1"/>
    <property type="molecule type" value="Genomic_DNA"/>
</dbReference>
<name>A0A645BTH4_9ZZZZ</name>
<dbReference type="AlphaFoldDB" id="A0A645BTH4"/>
<evidence type="ECO:0000313" key="1">
    <source>
        <dbReference type="EMBL" id="MPM68517.1"/>
    </source>
</evidence>
<dbReference type="Pfam" id="PF02082">
    <property type="entry name" value="Rrf2"/>
    <property type="match status" value="1"/>
</dbReference>
<dbReference type="PROSITE" id="PS51197">
    <property type="entry name" value="HTH_RRF2_2"/>
    <property type="match status" value="1"/>
</dbReference>
<organism evidence="1">
    <name type="scientific">bioreactor metagenome</name>
    <dbReference type="NCBI Taxonomy" id="1076179"/>
    <lineage>
        <taxon>unclassified sequences</taxon>
        <taxon>metagenomes</taxon>
        <taxon>ecological metagenomes</taxon>
    </lineage>
</organism>
<gene>
    <name evidence="1" type="ORF">SDC9_115450</name>
</gene>
<dbReference type="PANTHER" id="PTHR33221">
    <property type="entry name" value="WINGED HELIX-TURN-HELIX TRANSCRIPTIONAL REGULATOR, RRF2 FAMILY"/>
    <property type="match status" value="1"/>
</dbReference>
<reference evidence="1" key="1">
    <citation type="submission" date="2019-08" db="EMBL/GenBank/DDBJ databases">
        <authorList>
            <person name="Kucharzyk K."/>
            <person name="Murdoch R.W."/>
            <person name="Higgins S."/>
            <person name="Loffler F."/>
        </authorList>
    </citation>
    <scope>NUCLEOTIDE SEQUENCE</scope>
</reference>
<dbReference type="InterPro" id="IPR036388">
    <property type="entry name" value="WH-like_DNA-bd_sf"/>
</dbReference>
<dbReference type="InterPro" id="IPR000944">
    <property type="entry name" value="Tscrpt_reg_Rrf2"/>
</dbReference>
<dbReference type="Gene3D" id="1.10.10.10">
    <property type="entry name" value="Winged helix-like DNA-binding domain superfamily/Winged helix DNA-binding domain"/>
    <property type="match status" value="1"/>
</dbReference>
<dbReference type="GO" id="GO:0005829">
    <property type="term" value="C:cytosol"/>
    <property type="evidence" value="ECO:0007669"/>
    <property type="project" value="TreeGrafter"/>
</dbReference>
<evidence type="ECO:0008006" key="2">
    <source>
        <dbReference type="Google" id="ProtNLM"/>
    </source>
</evidence>
<dbReference type="SUPFAM" id="SSF46785">
    <property type="entry name" value="Winged helix' DNA-binding domain"/>
    <property type="match status" value="1"/>
</dbReference>
<comment type="caution">
    <text evidence="1">The sequence shown here is derived from an EMBL/GenBank/DDBJ whole genome shotgun (WGS) entry which is preliminary data.</text>
</comment>
<dbReference type="InterPro" id="IPR036390">
    <property type="entry name" value="WH_DNA-bd_sf"/>
</dbReference>
<dbReference type="PANTHER" id="PTHR33221:SF15">
    <property type="entry name" value="HTH-TYPE TRANSCRIPTIONAL REGULATOR YWGB-RELATED"/>
    <property type="match status" value="1"/>
</dbReference>
<proteinExistence type="predicted"/>